<dbReference type="AlphaFoldDB" id="A0A1M7YM50"/>
<dbReference type="EMBL" id="FRFD01000014">
    <property type="protein sequence ID" value="SHO53691.1"/>
    <property type="molecule type" value="Genomic_DNA"/>
</dbReference>
<dbReference type="Proteomes" id="UP000184612">
    <property type="component" value="Unassembled WGS sequence"/>
</dbReference>
<proteinExistence type="predicted"/>
<sequence length="193" mass="22149">MIKTNPGLKEITIDIRGAITRFITDGYFTEFEDGSIEYTPYFRDRNDVLAFALFALDGVQYEDGDDIFESIIKDEELANKFKLYKNNGNYQSITEDISDMVEFKKQQLLHKSKLDEAFESLNTLLGTMNEKLSQIDAKSMEKVIKKFNIKEVMKEYQKSGAGDAVRDKVIQEQAQKIKELTNEISAQSVLTDK</sequence>
<dbReference type="OrthoDB" id="2062400at2"/>
<dbReference type="STRING" id="1121345.SAMN02745217_04239"/>
<name>A0A1M7YM50_9FIRM</name>
<accession>A0A1M7YM50</accession>
<reference evidence="1 2" key="1">
    <citation type="submission" date="2016-12" db="EMBL/GenBank/DDBJ databases">
        <authorList>
            <person name="Song W.-J."/>
            <person name="Kurnit D.M."/>
        </authorList>
    </citation>
    <scope>NUCLEOTIDE SEQUENCE [LARGE SCALE GENOMIC DNA]</scope>
    <source>
        <strain evidence="1 2">DSM 12503</strain>
    </source>
</reference>
<gene>
    <name evidence="1" type="ORF">SAMN02745217_04239</name>
</gene>
<organism evidence="1 2">
    <name type="scientific">Anaerocolumna xylanovorans DSM 12503</name>
    <dbReference type="NCBI Taxonomy" id="1121345"/>
    <lineage>
        <taxon>Bacteria</taxon>
        <taxon>Bacillati</taxon>
        <taxon>Bacillota</taxon>
        <taxon>Clostridia</taxon>
        <taxon>Lachnospirales</taxon>
        <taxon>Lachnospiraceae</taxon>
        <taxon>Anaerocolumna</taxon>
    </lineage>
</organism>
<protein>
    <submittedName>
        <fullName evidence="1">Uncharacterized protein</fullName>
    </submittedName>
</protein>
<evidence type="ECO:0000313" key="2">
    <source>
        <dbReference type="Proteomes" id="UP000184612"/>
    </source>
</evidence>
<evidence type="ECO:0000313" key="1">
    <source>
        <dbReference type="EMBL" id="SHO53691.1"/>
    </source>
</evidence>
<keyword evidence="2" id="KW-1185">Reference proteome</keyword>
<dbReference type="RefSeq" id="WP_073590870.1">
    <property type="nucleotide sequence ID" value="NZ_FRFD01000014.1"/>
</dbReference>